<feature type="region of interest" description="Disordered" evidence="7">
    <location>
        <begin position="1"/>
        <end position="20"/>
    </location>
</feature>
<gene>
    <name evidence="8" type="ORF">CAPTEDRAFT_227046</name>
</gene>
<evidence type="ECO:0000256" key="6">
    <source>
        <dbReference type="ARBA" id="ARBA00024695"/>
    </source>
</evidence>
<evidence type="ECO:0000313" key="9">
    <source>
        <dbReference type="EnsemblMetazoa" id="CapteP227046"/>
    </source>
</evidence>
<keyword evidence="5" id="KW-0539">Nucleus</keyword>
<feature type="region of interest" description="Disordered" evidence="7">
    <location>
        <begin position="781"/>
        <end position="800"/>
    </location>
</feature>
<evidence type="ECO:0000313" key="8">
    <source>
        <dbReference type="EMBL" id="ELT93562.1"/>
    </source>
</evidence>
<dbReference type="EMBL" id="KB309694">
    <property type="protein sequence ID" value="ELT93562.1"/>
    <property type="molecule type" value="Genomic_DNA"/>
</dbReference>
<dbReference type="HOGENOM" id="CLU_008874_1_0_1"/>
<dbReference type="OrthoDB" id="441771at2759"/>
<dbReference type="PANTHER" id="PTHR23183">
    <property type="entry name" value="NOP14"/>
    <property type="match status" value="1"/>
</dbReference>
<dbReference type="GO" id="GO:0030692">
    <property type="term" value="C:Noc4p-Nop14p complex"/>
    <property type="evidence" value="ECO:0007669"/>
    <property type="project" value="TreeGrafter"/>
</dbReference>
<feature type="region of interest" description="Disordered" evidence="7">
    <location>
        <begin position="25"/>
        <end position="56"/>
    </location>
</feature>
<protein>
    <recommendedName>
        <fullName evidence="11">Nucleolar protein 14</fullName>
    </recommendedName>
</protein>
<dbReference type="OMA" id="KSCWPSL"/>
<comment type="function">
    <text evidence="6">Involved in nucleolar processing of pre-18S ribosomal RNA. Has a role in the nuclear export of 40S pre-ribosomal subunit to the cytoplasm.</text>
</comment>
<dbReference type="InterPro" id="IPR007276">
    <property type="entry name" value="Nop14"/>
</dbReference>
<dbReference type="EnsemblMetazoa" id="CapteT227046">
    <property type="protein sequence ID" value="CapteP227046"/>
    <property type="gene ID" value="CapteG227046"/>
</dbReference>
<feature type="region of interest" description="Disordered" evidence="7">
    <location>
        <begin position="104"/>
        <end position="150"/>
    </location>
</feature>
<sequence>MADKVQSKKSKQAAKTNPFEIKVNKQKHNIMGRKMPKHSRGKPGVSRSKANEKRKATLLVEYQKRGKSGGIKDMRFGENNPTLTEEDRMIQRYALEKKKVFEKSSNKFNLQDDEDDEEEEQLTHFGQSLSEIEKFEAPRNDSDDDEDTGAIGADIVGEQHFGGFFKEKDPNNTDSEYKTWKEKMEELITKTRKERYEKQHEKELTAQMTEKLNQEWRESGMQLIAGMKKHKDLTNEGGKKDDFDIAVRELMFDMKAKPTDRMKSDDELAKETRERLEKLEADRVRRMRGLSDGKDSKKPKHVSADDLDDGFSFEKPEKKGLVFRNGKMVVEGAESGDEEEEDEEEEEEEESEEEEKGDEEEEKGDEEEEKGDEEEEEEEDMEEEEEEEEEDGGSDLESSGDEEEIENSQSVTQKSLAEKKSDMAKAEKELPYTFEAPNNYEELLGLFEGHTDEEVVKIVERTRKIHHPSLAEGNKAKLEIMQTLLLRFYCDLALQSPPKTQLMNNLVAQLYELTQQFPNESADAVKSLLAARQVELSEEVARRNGRAAMPSLDTLLLLKLIPILFPTSDFRHPVSTPAMLYMSQVLTKCPVTCVQDVYSGLFVCNTFLEFVLLSKRFVPEAINFIRGILFLACDPEIGQKGDHAIIPPFKPVGKSCGILQLEKKSAKSMKLTPVSVCEVLSPAANKSLECDQHRVNCLGMCFKLMVKFADLYQEKASFQEIFEPLKYFSQQIVLKLYPAALQESMEHFTIILETPSEPKKCLSRKKQKMVISRTFEPKLEEHFDGKKKRGGSKQTQEEQKIQYQYKREMKGAIRDVRKDTQFIARHRLQEQMESDAENKRKLKRLISDLKQQEGDVRALERKKNRPE</sequence>
<keyword evidence="10" id="KW-1185">Reference proteome</keyword>
<dbReference type="GO" id="GO:0032040">
    <property type="term" value="C:small-subunit processome"/>
    <property type="evidence" value="ECO:0007669"/>
    <property type="project" value="InterPro"/>
</dbReference>
<evidence type="ECO:0000256" key="3">
    <source>
        <dbReference type="ARBA" id="ARBA00022517"/>
    </source>
</evidence>
<name>R7TJ89_CAPTE</name>
<feature type="compositionally biased region" description="Acidic residues" evidence="7">
    <location>
        <begin position="334"/>
        <end position="406"/>
    </location>
</feature>
<dbReference type="EMBL" id="AMQN01002609">
    <property type="status" value="NOT_ANNOTATED_CDS"/>
    <property type="molecule type" value="Genomic_DNA"/>
</dbReference>
<evidence type="ECO:0000256" key="5">
    <source>
        <dbReference type="ARBA" id="ARBA00023242"/>
    </source>
</evidence>
<accession>R7TJ89</accession>
<dbReference type="STRING" id="283909.R7TJ89"/>
<dbReference type="FunCoup" id="R7TJ89">
    <property type="interactions" value="1755"/>
</dbReference>
<reference evidence="10" key="1">
    <citation type="submission" date="2012-12" db="EMBL/GenBank/DDBJ databases">
        <authorList>
            <person name="Hellsten U."/>
            <person name="Grimwood J."/>
            <person name="Chapman J.A."/>
            <person name="Shapiro H."/>
            <person name="Aerts A."/>
            <person name="Otillar R.P."/>
            <person name="Terry A.Y."/>
            <person name="Boore J.L."/>
            <person name="Simakov O."/>
            <person name="Marletaz F."/>
            <person name="Cho S.-J."/>
            <person name="Edsinger-Gonzales E."/>
            <person name="Havlak P."/>
            <person name="Kuo D.-H."/>
            <person name="Larsson T."/>
            <person name="Lv J."/>
            <person name="Arendt D."/>
            <person name="Savage R."/>
            <person name="Osoegawa K."/>
            <person name="de Jong P."/>
            <person name="Lindberg D.R."/>
            <person name="Seaver E.C."/>
            <person name="Weisblat D.A."/>
            <person name="Putnam N.H."/>
            <person name="Grigoriev I.V."/>
            <person name="Rokhsar D.S."/>
        </authorList>
    </citation>
    <scope>NUCLEOTIDE SEQUENCE</scope>
    <source>
        <strain evidence="10">I ESC-2004</strain>
    </source>
</reference>
<dbReference type="AlphaFoldDB" id="R7TJ89"/>
<evidence type="ECO:0000256" key="7">
    <source>
        <dbReference type="SAM" id="MobiDB-lite"/>
    </source>
</evidence>
<dbReference type="GO" id="GO:0030490">
    <property type="term" value="P:maturation of SSU-rRNA"/>
    <property type="evidence" value="ECO:0007669"/>
    <property type="project" value="TreeGrafter"/>
</dbReference>
<dbReference type="PANTHER" id="PTHR23183:SF0">
    <property type="entry name" value="NUCLEOLAR PROTEIN 14"/>
    <property type="match status" value="1"/>
</dbReference>
<feature type="compositionally biased region" description="Acidic residues" evidence="7">
    <location>
        <begin position="111"/>
        <end position="120"/>
    </location>
</feature>
<evidence type="ECO:0000313" key="10">
    <source>
        <dbReference type="Proteomes" id="UP000014760"/>
    </source>
</evidence>
<feature type="compositionally biased region" description="Basic residues" evidence="7">
    <location>
        <begin position="25"/>
        <end position="41"/>
    </location>
</feature>
<evidence type="ECO:0008006" key="11">
    <source>
        <dbReference type="Google" id="ProtNLM"/>
    </source>
</evidence>
<feature type="compositionally biased region" description="Basic and acidic residues" evidence="7">
    <location>
        <begin position="131"/>
        <end position="141"/>
    </location>
</feature>
<evidence type="ECO:0000256" key="4">
    <source>
        <dbReference type="ARBA" id="ARBA00022552"/>
    </source>
</evidence>
<organism evidence="8">
    <name type="scientific">Capitella teleta</name>
    <name type="common">Polychaete worm</name>
    <dbReference type="NCBI Taxonomy" id="283909"/>
    <lineage>
        <taxon>Eukaryota</taxon>
        <taxon>Metazoa</taxon>
        <taxon>Spiralia</taxon>
        <taxon>Lophotrochozoa</taxon>
        <taxon>Annelida</taxon>
        <taxon>Polychaeta</taxon>
        <taxon>Sedentaria</taxon>
        <taxon>Scolecida</taxon>
        <taxon>Capitellidae</taxon>
        <taxon>Capitella</taxon>
    </lineage>
</organism>
<feature type="compositionally biased region" description="Basic and acidic residues" evidence="7">
    <location>
        <begin position="255"/>
        <end position="296"/>
    </location>
</feature>
<comment type="similarity">
    <text evidence="2">Belongs to the NOP14 family.</text>
</comment>
<comment type="subcellular location">
    <subcellularLocation>
        <location evidence="1">Nucleus</location>
        <location evidence="1">Nucleolus</location>
    </subcellularLocation>
</comment>
<reference evidence="8 10" key="2">
    <citation type="journal article" date="2013" name="Nature">
        <title>Insights into bilaterian evolution from three spiralian genomes.</title>
        <authorList>
            <person name="Simakov O."/>
            <person name="Marletaz F."/>
            <person name="Cho S.J."/>
            <person name="Edsinger-Gonzales E."/>
            <person name="Havlak P."/>
            <person name="Hellsten U."/>
            <person name="Kuo D.H."/>
            <person name="Larsson T."/>
            <person name="Lv J."/>
            <person name="Arendt D."/>
            <person name="Savage R."/>
            <person name="Osoegawa K."/>
            <person name="de Jong P."/>
            <person name="Grimwood J."/>
            <person name="Chapman J.A."/>
            <person name="Shapiro H."/>
            <person name="Aerts A."/>
            <person name="Otillar R.P."/>
            <person name="Terry A.Y."/>
            <person name="Boore J.L."/>
            <person name="Grigoriev I.V."/>
            <person name="Lindberg D.R."/>
            <person name="Seaver E.C."/>
            <person name="Weisblat D.A."/>
            <person name="Putnam N.H."/>
            <person name="Rokhsar D.S."/>
        </authorList>
    </citation>
    <scope>NUCLEOTIDE SEQUENCE</scope>
    <source>
        <strain evidence="8 10">I ESC-2004</strain>
    </source>
</reference>
<dbReference type="Proteomes" id="UP000014760">
    <property type="component" value="Unassembled WGS sequence"/>
</dbReference>
<feature type="region of interest" description="Disordered" evidence="7">
    <location>
        <begin position="255"/>
        <end position="422"/>
    </location>
</feature>
<dbReference type="Pfam" id="PF04147">
    <property type="entry name" value="Nop14"/>
    <property type="match status" value="1"/>
</dbReference>
<keyword evidence="3" id="KW-0690">Ribosome biogenesis</keyword>
<evidence type="ECO:0000256" key="2">
    <source>
        <dbReference type="ARBA" id="ARBA00007466"/>
    </source>
</evidence>
<reference evidence="9" key="3">
    <citation type="submission" date="2015-06" db="UniProtKB">
        <authorList>
            <consortium name="EnsemblMetazoa"/>
        </authorList>
    </citation>
    <scope>IDENTIFICATION</scope>
</reference>
<evidence type="ECO:0000256" key="1">
    <source>
        <dbReference type="ARBA" id="ARBA00004604"/>
    </source>
</evidence>
<keyword evidence="4" id="KW-0698">rRNA processing</keyword>
<feature type="region of interest" description="Disordered" evidence="7">
    <location>
        <begin position="827"/>
        <end position="848"/>
    </location>
</feature>
<proteinExistence type="inferred from homology"/>